<name>A0A557QID0_9RHOO</name>
<proteinExistence type="predicted"/>
<gene>
    <name evidence="1" type="ORF">FHP91_17180</name>
</gene>
<evidence type="ECO:0000313" key="2">
    <source>
        <dbReference type="Proteomes" id="UP000319502"/>
    </source>
</evidence>
<dbReference type="AlphaFoldDB" id="A0A557QID0"/>
<dbReference type="OrthoDB" id="9133669at2"/>
<dbReference type="Proteomes" id="UP000319502">
    <property type="component" value="Unassembled WGS sequence"/>
</dbReference>
<reference evidence="1 2" key="1">
    <citation type="submission" date="2019-07" db="EMBL/GenBank/DDBJ databases">
        <title>The pathways for chlorine oxyanion respiration interact through the shared metabolite chlorate.</title>
        <authorList>
            <person name="Barnum T.P."/>
            <person name="Cheng Y."/>
            <person name="Hill K.A."/>
            <person name="Lucas L.N."/>
            <person name="Carlson H.K."/>
            <person name="Coates J.D."/>
        </authorList>
    </citation>
    <scope>NUCLEOTIDE SEQUENCE [LARGE SCALE GENOMIC DNA]</scope>
    <source>
        <strain evidence="1 2">SFB-3</strain>
    </source>
</reference>
<dbReference type="EMBL" id="VMNK01000016">
    <property type="protein sequence ID" value="TVO52668.1"/>
    <property type="molecule type" value="Genomic_DNA"/>
</dbReference>
<evidence type="ECO:0000313" key="1">
    <source>
        <dbReference type="EMBL" id="TVO52668.1"/>
    </source>
</evidence>
<organism evidence="1 2">
    <name type="scientific">Denitromonas halophila</name>
    <dbReference type="NCBI Taxonomy" id="1629404"/>
    <lineage>
        <taxon>Bacteria</taxon>
        <taxon>Pseudomonadati</taxon>
        <taxon>Pseudomonadota</taxon>
        <taxon>Betaproteobacteria</taxon>
        <taxon>Rhodocyclales</taxon>
        <taxon>Zoogloeaceae</taxon>
        <taxon>Denitromonas</taxon>
    </lineage>
</organism>
<comment type="caution">
    <text evidence="1">The sequence shown here is derived from an EMBL/GenBank/DDBJ whole genome shotgun (WGS) entry which is preliminary data.</text>
</comment>
<keyword evidence="2" id="KW-1185">Reference proteome</keyword>
<protein>
    <submittedName>
        <fullName evidence="1">Uncharacterized protein</fullName>
    </submittedName>
</protein>
<dbReference type="RefSeq" id="WP_144310757.1">
    <property type="nucleotide sequence ID" value="NZ_VMNK01000016.1"/>
</dbReference>
<sequence>MKNFEAIHDFGDEWRGSENFEVSEVGHYLFSAWVTYKSPEYGTQRESCIVHIFRNGMQDGEIDIHSSGELQNETHHLGFSPKWQKYKFSKDDGAFVVLGASPKMGGEYTVRIIPNSKKASFR</sequence>
<accession>A0A557QID0</accession>